<dbReference type="EMBL" id="GBXM01086494">
    <property type="protein sequence ID" value="JAH22083.1"/>
    <property type="molecule type" value="Transcribed_RNA"/>
</dbReference>
<evidence type="ECO:0000313" key="1">
    <source>
        <dbReference type="EMBL" id="JAH22083.1"/>
    </source>
</evidence>
<sequence>MPLSWYSYVRIPALGYLLSLRLQNRKSLSVSSVKFCMSCLSLKCSLENDFTLLILCFLVIKLL</sequence>
<name>A0A0E9R170_ANGAN</name>
<proteinExistence type="predicted"/>
<reference evidence="1" key="2">
    <citation type="journal article" date="2015" name="Fish Shellfish Immunol.">
        <title>Early steps in the European eel (Anguilla anguilla)-Vibrio vulnificus interaction in the gills: Role of the RtxA13 toxin.</title>
        <authorList>
            <person name="Callol A."/>
            <person name="Pajuelo D."/>
            <person name="Ebbesson L."/>
            <person name="Teles M."/>
            <person name="MacKenzie S."/>
            <person name="Amaro C."/>
        </authorList>
    </citation>
    <scope>NUCLEOTIDE SEQUENCE</scope>
</reference>
<reference evidence="1" key="1">
    <citation type="submission" date="2014-11" db="EMBL/GenBank/DDBJ databases">
        <authorList>
            <person name="Amaro Gonzalez C."/>
        </authorList>
    </citation>
    <scope>NUCLEOTIDE SEQUENCE</scope>
</reference>
<organism evidence="1">
    <name type="scientific">Anguilla anguilla</name>
    <name type="common">European freshwater eel</name>
    <name type="synonym">Muraena anguilla</name>
    <dbReference type="NCBI Taxonomy" id="7936"/>
    <lineage>
        <taxon>Eukaryota</taxon>
        <taxon>Metazoa</taxon>
        <taxon>Chordata</taxon>
        <taxon>Craniata</taxon>
        <taxon>Vertebrata</taxon>
        <taxon>Euteleostomi</taxon>
        <taxon>Actinopterygii</taxon>
        <taxon>Neopterygii</taxon>
        <taxon>Teleostei</taxon>
        <taxon>Anguilliformes</taxon>
        <taxon>Anguillidae</taxon>
        <taxon>Anguilla</taxon>
    </lineage>
</organism>
<dbReference type="AlphaFoldDB" id="A0A0E9R170"/>
<accession>A0A0E9R170</accession>
<protein>
    <submittedName>
        <fullName evidence="1">Uncharacterized protein</fullName>
    </submittedName>
</protein>